<dbReference type="EMBL" id="JABSTQ010011517">
    <property type="protein sequence ID" value="KAG0410476.1"/>
    <property type="molecule type" value="Genomic_DNA"/>
</dbReference>
<evidence type="ECO:0000313" key="1">
    <source>
        <dbReference type="EMBL" id="KAG0410476.1"/>
    </source>
</evidence>
<keyword evidence="2" id="KW-1185">Reference proteome</keyword>
<dbReference type="Proteomes" id="UP000805193">
    <property type="component" value="Unassembled WGS sequence"/>
</dbReference>
<feature type="non-terminal residue" evidence="1">
    <location>
        <position position="1"/>
    </location>
</feature>
<protein>
    <submittedName>
        <fullName evidence="1">Uncharacterized protein</fullName>
    </submittedName>
</protein>
<accession>A0AC60NTV7</accession>
<gene>
    <name evidence="1" type="ORF">HPB47_012399</name>
</gene>
<reference evidence="1 2" key="1">
    <citation type="journal article" date="2020" name="Cell">
        <title>Large-Scale Comparative Analyses of Tick Genomes Elucidate Their Genetic Diversity and Vector Capacities.</title>
        <authorList>
            <consortium name="Tick Genome and Microbiome Consortium (TIGMIC)"/>
            <person name="Jia N."/>
            <person name="Wang J."/>
            <person name="Shi W."/>
            <person name="Du L."/>
            <person name="Sun Y."/>
            <person name="Zhan W."/>
            <person name="Jiang J.F."/>
            <person name="Wang Q."/>
            <person name="Zhang B."/>
            <person name="Ji P."/>
            <person name="Bell-Sakyi L."/>
            <person name="Cui X.M."/>
            <person name="Yuan T.T."/>
            <person name="Jiang B.G."/>
            <person name="Yang W.F."/>
            <person name="Lam T.T."/>
            <person name="Chang Q.C."/>
            <person name="Ding S.J."/>
            <person name="Wang X.J."/>
            <person name="Zhu J.G."/>
            <person name="Ruan X.D."/>
            <person name="Zhao L."/>
            <person name="Wei J.T."/>
            <person name="Ye R.Z."/>
            <person name="Que T.C."/>
            <person name="Du C.H."/>
            <person name="Zhou Y.H."/>
            <person name="Cheng J.X."/>
            <person name="Dai P.F."/>
            <person name="Guo W.B."/>
            <person name="Han X.H."/>
            <person name="Huang E.J."/>
            <person name="Li L.F."/>
            <person name="Wei W."/>
            <person name="Gao Y.C."/>
            <person name="Liu J.Z."/>
            <person name="Shao H.Z."/>
            <person name="Wang X."/>
            <person name="Wang C.C."/>
            <person name="Yang T.C."/>
            <person name="Huo Q.B."/>
            <person name="Li W."/>
            <person name="Chen H.Y."/>
            <person name="Chen S.E."/>
            <person name="Zhou L.G."/>
            <person name="Ni X.B."/>
            <person name="Tian J.H."/>
            <person name="Sheng Y."/>
            <person name="Liu T."/>
            <person name="Pan Y.S."/>
            <person name="Xia L.Y."/>
            <person name="Li J."/>
            <person name="Zhao F."/>
            <person name="Cao W.C."/>
        </authorList>
    </citation>
    <scope>NUCLEOTIDE SEQUENCE [LARGE SCALE GENOMIC DNA]</scope>
    <source>
        <strain evidence="1">Iper-2018</strain>
    </source>
</reference>
<organism evidence="1 2">
    <name type="scientific">Ixodes persulcatus</name>
    <name type="common">Taiga tick</name>
    <dbReference type="NCBI Taxonomy" id="34615"/>
    <lineage>
        <taxon>Eukaryota</taxon>
        <taxon>Metazoa</taxon>
        <taxon>Ecdysozoa</taxon>
        <taxon>Arthropoda</taxon>
        <taxon>Chelicerata</taxon>
        <taxon>Arachnida</taxon>
        <taxon>Acari</taxon>
        <taxon>Parasitiformes</taxon>
        <taxon>Ixodida</taxon>
        <taxon>Ixodoidea</taxon>
        <taxon>Ixodidae</taxon>
        <taxon>Ixodinae</taxon>
        <taxon>Ixodes</taxon>
    </lineage>
</organism>
<evidence type="ECO:0000313" key="2">
    <source>
        <dbReference type="Proteomes" id="UP000805193"/>
    </source>
</evidence>
<name>A0AC60NTV7_IXOPE</name>
<comment type="caution">
    <text evidence="1">The sequence shown here is derived from an EMBL/GenBank/DDBJ whole genome shotgun (WGS) entry which is preliminary data.</text>
</comment>
<proteinExistence type="predicted"/>
<sequence>VMNEKLTHCCELMELLSHHLEDKHHVRLEVMIIVLIMVEVLYWFRPNLRKQARHLENEIDLKLVSFSKLGTGLGSRDVKSDGLDTAPLLSSDHMFETMTLEIEQLLSKLGDVNDQMSQGQQLPFGQHAPGGATVVHTLQRHRDILQDYAREFQKTRANVQAQRQRDLLLGSVRKDIESYKNSSSLSRRSDGFLKEHEHLRNIAMRTKDELMSQRNALKAIQTKMTTLAIRVGEFVHILNDDDDRFPMINSLVQRINLRKRRDSIILGLLIGTCTVLLLLYITH</sequence>